<dbReference type="AlphaFoldDB" id="A0A6J5VQR5"/>
<dbReference type="Proteomes" id="UP000507245">
    <property type="component" value="Unassembled WGS sequence"/>
</dbReference>
<dbReference type="InterPro" id="IPR046377">
    <property type="entry name" value="DHU1"/>
</dbReference>
<evidence type="ECO:0000313" key="3">
    <source>
        <dbReference type="Proteomes" id="UP000507222"/>
    </source>
</evidence>
<reference evidence="4" key="1">
    <citation type="journal article" date="2020" name="Genome Biol.">
        <title>Gamete binning: chromosome-level and haplotype-resolved genome assembly enabled by high-throughput single-cell sequencing of gamete genomes.</title>
        <authorList>
            <person name="Campoy J.A."/>
            <person name="Sun H."/>
            <person name="Goel M."/>
            <person name="Jiao W.-B."/>
            <person name="Folz-Donahue K."/>
            <person name="Wang N."/>
            <person name="Rubio M."/>
            <person name="Liu C."/>
            <person name="Kukat C."/>
            <person name="Ruiz D."/>
            <person name="Huettel B."/>
            <person name="Schneeberger K."/>
        </authorList>
    </citation>
    <scope>NUCLEOTIDE SEQUENCE [LARGE SCALE GENOMIC DNA]</scope>
    <source>
        <strain evidence="4">cv. Rojo Pasion</strain>
    </source>
</reference>
<dbReference type="Proteomes" id="UP000507222">
    <property type="component" value="Unassembled WGS sequence"/>
</dbReference>
<dbReference type="EMBL" id="CAEKKB010000008">
    <property type="protein sequence ID" value="CAB4320944.1"/>
    <property type="molecule type" value="Genomic_DNA"/>
</dbReference>
<dbReference type="OrthoDB" id="20669at2759"/>
<evidence type="ECO:0000313" key="2">
    <source>
        <dbReference type="EMBL" id="CAB4320944.1"/>
    </source>
</evidence>
<accession>A0A6J5VQR5</accession>
<dbReference type="PANTHER" id="PTHR47201:SF1">
    <property type="entry name" value="PROTEIN DWD HYPERSENSITIVE TO UV-B 1"/>
    <property type="match status" value="1"/>
</dbReference>
<evidence type="ECO:0000313" key="4">
    <source>
        <dbReference type="Proteomes" id="UP000507245"/>
    </source>
</evidence>
<organism evidence="1 3">
    <name type="scientific">Prunus armeniaca</name>
    <name type="common">Apricot</name>
    <name type="synonym">Armeniaca vulgaris</name>
    <dbReference type="NCBI Taxonomy" id="36596"/>
    <lineage>
        <taxon>Eukaryota</taxon>
        <taxon>Viridiplantae</taxon>
        <taxon>Streptophyta</taxon>
        <taxon>Embryophyta</taxon>
        <taxon>Tracheophyta</taxon>
        <taxon>Spermatophyta</taxon>
        <taxon>Magnoliopsida</taxon>
        <taxon>eudicotyledons</taxon>
        <taxon>Gunneridae</taxon>
        <taxon>Pentapetalae</taxon>
        <taxon>rosids</taxon>
        <taxon>fabids</taxon>
        <taxon>Rosales</taxon>
        <taxon>Rosaceae</taxon>
        <taxon>Amygdaloideae</taxon>
        <taxon>Amygdaleae</taxon>
        <taxon>Prunus</taxon>
    </lineage>
</organism>
<proteinExistence type="predicted"/>
<protein>
    <submittedName>
        <fullName evidence="1">Uncharacterized protein</fullName>
    </submittedName>
</protein>
<dbReference type="GO" id="GO:0080008">
    <property type="term" value="C:Cul4-RING E3 ubiquitin ligase complex"/>
    <property type="evidence" value="ECO:0007669"/>
    <property type="project" value="InterPro"/>
</dbReference>
<sequence>MYRRNTPEGHGFESQHSCSDAGFATFDEFDKLTSVRVNYADELFLASGYSRDVALYDISSGRRLLAGIQHEYLGSLYASSLEVSESFMVNMIASIDYAKEHLDGQQSIEFYTETLQPWHSI</sequence>
<keyword evidence="4" id="KW-1185">Reference proteome</keyword>
<name>A0A6J5VQR5_PRUAR</name>
<evidence type="ECO:0000313" key="1">
    <source>
        <dbReference type="EMBL" id="CAB4290623.1"/>
    </source>
</evidence>
<dbReference type="PANTHER" id="PTHR47201">
    <property type="entry name" value="BNAC09G30780D PROTEIN"/>
    <property type="match status" value="1"/>
</dbReference>
<dbReference type="EMBL" id="CAEKDK010000008">
    <property type="protein sequence ID" value="CAB4290623.1"/>
    <property type="molecule type" value="Genomic_DNA"/>
</dbReference>
<reference evidence="1 3" key="2">
    <citation type="submission" date="2020-05" db="EMBL/GenBank/DDBJ databases">
        <authorList>
            <person name="Campoy J."/>
            <person name="Schneeberger K."/>
            <person name="Spophaly S."/>
        </authorList>
    </citation>
    <scope>NUCLEOTIDE SEQUENCE [LARGE SCALE GENOMIC DNA]</scope>
    <source>
        <strain evidence="1">PruArmRojPasFocal</strain>
    </source>
</reference>
<dbReference type="GO" id="GO:0071493">
    <property type="term" value="P:cellular response to UV-B"/>
    <property type="evidence" value="ECO:0007669"/>
    <property type="project" value="InterPro"/>
</dbReference>
<gene>
    <name evidence="1" type="ORF">CURHAP_LOCUS50714</name>
    <name evidence="2" type="ORF">ORAREDHAP_LOCUS49995</name>
</gene>